<name>A0A4Y2GBX2_ARAVE</name>
<dbReference type="Proteomes" id="UP000499080">
    <property type="component" value="Unassembled WGS sequence"/>
</dbReference>
<evidence type="ECO:0000313" key="2">
    <source>
        <dbReference type="EMBL" id="GBM50225.1"/>
    </source>
</evidence>
<feature type="chain" id="PRO_5021325517" evidence="1">
    <location>
        <begin position="18"/>
        <end position="287"/>
    </location>
</feature>
<dbReference type="SUPFAM" id="SSF56672">
    <property type="entry name" value="DNA/RNA polymerases"/>
    <property type="match status" value="1"/>
</dbReference>
<gene>
    <name evidence="2" type="ORF">AVEN_134793_1</name>
</gene>
<proteinExistence type="predicted"/>
<keyword evidence="1" id="KW-0732">Signal</keyword>
<protein>
    <submittedName>
        <fullName evidence="2">Uncharacterized protein</fullName>
    </submittedName>
</protein>
<dbReference type="Gene3D" id="3.30.70.270">
    <property type="match status" value="2"/>
</dbReference>
<dbReference type="EMBL" id="BGPR01001289">
    <property type="protein sequence ID" value="GBM50225.1"/>
    <property type="molecule type" value="Genomic_DNA"/>
</dbReference>
<comment type="caution">
    <text evidence="2">The sequence shown here is derived from an EMBL/GenBank/DDBJ whole genome shotgun (WGS) entry which is preliminary data.</text>
</comment>
<accession>A0A4Y2GBX2</accession>
<evidence type="ECO:0000256" key="1">
    <source>
        <dbReference type="SAM" id="SignalP"/>
    </source>
</evidence>
<dbReference type="InterPro" id="IPR043128">
    <property type="entry name" value="Rev_trsase/Diguanyl_cyclase"/>
</dbReference>
<dbReference type="PANTHER" id="PTHR33327">
    <property type="entry name" value="ENDONUCLEASE"/>
    <property type="match status" value="1"/>
</dbReference>
<dbReference type="GO" id="GO:0071897">
    <property type="term" value="P:DNA biosynthetic process"/>
    <property type="evidence" value="ECO:0007669"/>
    <property type="project" value="UniProtKB-ARBA"/>
</dbReference>
<keyword evidence="3" id="KW-1185">Reference proteome</keyword>
<reference evidence="2 3" key="1">
    <citation type="journal article" date="2019" name="Sci. Rep.">
        <title>Orb-weaving spider Araneus ventricosus genome elucidates the spidroin gene catalogue.</title>
        <authorList>
            <person name="Kono N."/>
            <person name="Nakamura H."/>
            <person name="Ohtoshi R."/>
            <person name="Moran D.A.P."/>
            <person name="Shinohara A."/>
            <person name="Yoshida Y."/>
            <person name="Fujiwara M."/>
            <person name="Mori M."/>
            <person name="Tomita M."/>
            <person name="Arakawa K."/>
        </authorList>
    </citation>
    <scope>NUCLEOTIDE SEQUENCE [LARGE SCALE GENOMIC DNA]</scope>
</reference>
<dbReference type="InterPro" id="IPR043502">
    <property type="entry name" value="DNA/RNA_pol_sf"/>
</dbReference>
<dbReference type="PANTHER" id="PTHR33327:SF3">
    <property type="entry name" value="RNA-DIRECTED DNA POLYMERASE"/>
    <property type="match status" value="1"/>
</dbReference>
<dbReference type="AlphaFoldDB" id="A0A4Y2GBX2"/>
<evidence type="ECO:0000313" key="3">
    <source>
        <dbReference type="Proteomes" id="UP000499080"/>
    </source>
</evidence>
<feature type="signal peptide" evidence="1">
    <location>
        <begin position="1"/>
        <end position="17"/>
    </location>
</feature>
<organism evidence="2 3">
    <name type="scientific">Araneus ventricosus</name>
    <name type="common">Orbweaver spider</name>
    <name type="synonym">Epeira ventricosa</name>
    <dbReference type="NCBI Taxonomy" id="182803"/>
    <lineage>
        <taxon>Eukaryota</taxon>
        <taxon>Metazoa</taxon>
        <taxon>Ecdysozoa</taxon>
        <taxon>Arthropoda</taxon>
        <taxon>Chelicerata</taxon>
        <taxon>Arachnida</taxon>
        <taxon>Araneae</taxon>
        <taxon>Araneomorphae</taxon>
        <taxon>Entelegynae</taxon>
        <taxon>Araneoidea</taxon>
        <taxon>Araneidae</taxon>
        <taxon>Araneus</taxon>
    </lineage>
</organism>
<sequence length="287" mass="33155">MRKLIIIVWCLVRKVLSVICGIIHNPPHTRAYDNMTSKIIEIFSQSESAQLKLLLQDLQLGDKLISQLLVEMQHLSARKLIEDVLRTLWQQGLPIYAQQVLSICKEYLAVSEVRQEQDSVSIQAFRDEISVLSASDDRLSKQQARSSLRWLRNRSSQSSGQTPENLRTEEQHRLDLDRVLLRLSDFGLLINLNKCVFGASKWHFLGYLVSKDCIQPLPEKVKVLLDFSLPKFVEQLCRVLAMIKFYHRFLKDAAKVKSCLNGLTKRKSKSDKTPLFWTENQESAFKK</sequence>